<evidence type="ECO:0000313" key="2">
    <source>
        <dbReference type="Proteomes" id="UP000003835"/>
    </source>
</evidence>
<evidence type="ECO:0000313" key="1">
    <source>
        <dbReference type="EMBL" id="EDX72957.1"/>
    </source>
</evidence>
<keyword evidence="2" id="KW-1185">Reference proteome</keyword>
<protein>
    <submittedName>
        <fullName evidence="1">Uncharacterized protein</fullName>
    </submittedName>
</protein>
<dbReference type="Proteomes" id="UP000003835">
    <property type="component" value="Unassembled WGS sequence"/>
</dbReference>
<dbReference type="HOGENOM" id="CLU_3024256_0_0_3"/>
<proteinExistence type="predicted"/>
<accession>B4VYC6</accession>
<organism evidence="1 2">
    <name type="scientific">Coleofasciculus chthonoplastes PCC 7420</name>
    <dbReference type="NCBI Taxonomy" id="118168"/>
    <lineage>
        <taxon>Bacteria</taxon>
        <taxon>Bacillati</taxon>
        <taxon>Cyanobacteriota</taxon>
        <taxon>Cyanophyceae</taxon>
        <taxon>Coleofasciculales</taxon>
        <taxon>Coleofasciculaceae</taxon>
        <taxon>Coleofasciculus</taxon>
    </lineage>
</organism>
<dbReference type="AlphaFoldDB" id="B4VYC6"/>
<sequence>MPFSNDTIQKQGKFFFIQRKTKRRFIKKIQYLADSFGKFSGYTRSLILSFNLIFE</sequence>
<reference evidence="1 2" key="1">
    <citation type="submission" date="2008-07" db="EMBL/GenBank/DDBJ databases">
        <authorList>
            <person name="Tandeau de Marsac N."/>
            <person name="Ferriera S."/>
            <person name="Johnson J."/>
            <person name="Kravitz S."/>
            <person name="Beeson K."/>
            <person name="Sutton G."/>
            <person name="Rogers Y.-H."/>
            <person name="Friedman R."/>
            <person name="Frazier M."/>
            <person name="Venter J.C."/>
        </authorList>
    </citation>
    <scope>NUCLEOTIDE SEQUENCE [LARGE SCALE GENOMIC DNA]</scope>
    <source>
        <strain evidence="1 2">PCC 7420</strain>
    </source>
</reference>
<gene>
    <name evidence="1" type="ORF">MC7420_2575</name>
</gene>
<name>B4VYC6_9CYAN</name>
<dbReference type="EMBL" id="DS989860">
    <property type="protein sequence ID" value="EDX72957.1"/>
    <property type="molecule type" value="Genomic_DNA"/>
</dbReference>